<dbReference type="InterPro" id="IPR013785">
    <property type="entry name" value="Aldolase_TIM"/>
</dbReference>
<accession>A0A3D8Q0I6</accession>
<dbReference type="Pfam" id="PF02581">
    <property type="entry name" value="TMP-TENI"/>
    <property type="match status" value="1"/>
</dbReference>
<gene>
    <name evidence="2" type="ORF">CWR48_03865</name>
</gene>
<evidence type="ECO:0000313" key="3">
    <source>
        <dbReference type="Proteomes" id="UP000257143"/>
    </source>
</evidence>
<dbReference type="SUPFAM" id="SSF51391">
    <property type="entry name" value="Thiamin phosphate synthase"/>
    <property type="match status" value="1"/>
</dbReference>
<dbReference type="Proteomes" id="UP000257143">
    <property type="component" value="Unassembled WGS sequence"/>
</dbReference>
<dbReference type="AlphaFoldDB" id="A0A3D8Q0I6"/>
<dbReference type="Gene3D" id="3.20.20.70">
    <property type="entry name" value="Aldolase class I"/>
    <property type="match status" value="1"/>
</dbReference>
<dbReference type="InterPro" id="IPR036206">
    <property type="entry name" value="ThiamineP_synth_sf"/>
</dbReference>
<comment type="caution">
    <text evidence="2">The sequence shown here is derived from an EMBL/GenBank/DDBJ whole genome shotgun (WGS) entry which is preliminary data.</text>
</comment>
<evidence type="ECO:0000313" key="2">
    <source>
        <dbReference type="EMBL" id="RDW21101.1"/>
    </source>
</evidence>
<organism evidence="2 3">
    <name type="scientific">Oceanobacillus arenosus</name>
    <dbReference type="NCBI Taxonomy" id="1229153"/>
    <lineage>
        <taxon>Bacteria</taxon>
        <taxon>Bacillati</taxon>
        <taxon>Bacillota</taxon>
        <taxon>Bacilli</taxon>
        <taxon>Bacillales</taxon>
        <taxon>Bacillaceae</taxon>
        <taxon>Oceanobacillus</taxon>
    </lineage>
</organism>
<dbReference type="OrthoDB" id="9812206at2"/>
<proteinExistence type="predicted"/>
<protein>
    <recommendedName>
        <fullName evidence="1">Thiamine phosphate synthase/TenI domain-containing protein</fullName>
    </recommendedName>
</protein>
<sequence>MNGLVCWQVVDYIDVGPIFNTTTKLDAKSAVGLEWITTLRRHFPDLPIVLITTENATSTLFLQTAKYKFPPLPQLRHFFQSLTFHIV</sequence>
<dbReference type="EMBL" id="PIOC01000004">
    <property type="protein sequence ID" value="RDW21101.1"/>
    <property type="molecule type" value="Genomic_DNA"/>
</dbReference>
<name>A0A3D8Q0I6_9BACI</name>
<keyword evidence="3" id="KW-1185">Reference proteome</keyword>
<reference evidence="3" key="1">
    <citation type="submission" date="2017-11" db="EMBL/GenBank/DDBJ databases">
        <authorList>
            <person name="Zhu W."/>
        </authorList>
    </citation>
    <scope>NUCLEOTIDE SEQUENCE [LARGE SCALE GENOMIC DNA]</scope>
    <source>
        <strain evidence="3">CAU 1183</strain>
    </source>
</reference>
<evidence type="ECO:0000259" key="1">
    <source>
        <dbReference type="Pfam" id="PF02581"/>
    </source>
</evidence>
<dbReference type="GO" id="GO:0009228">
    <property type="term" value="P:thiamine biosynthetic process"/>
    <property type="evidence" value="ECO:0007669"/>
    <property type="project" value="UniProtKB-KW"/>
</dbReference>
<dbReference type="InterPro" id="IPR022998">
    <property type="entry name" value="ThiamineP_synth_TenI"/>
</dbReference>
<feature type="domain" description="Thiamine phosphate synthase/TenI" evidence="1">
    <location>
        <begin position="10"/>
        <end position="51"/>
    </location>
</feature>